<evidence type="ECO:0000313" key="7">
    <source>
        <dbReference type="EMBL" id="AEK60614.1"/>
    </source>
</evidence>
<dbReference type="PROSITE" id="PS00194">
    <property type="entry name" value="THIOREDOXIN_1"/>
    <property type="match status" value="1"/>
</dbReference>
<dbReference type="InterPro" id="IPR013766">
    <property type="entry name" value="Thioredoxin_domain"/>
</dbReference>
<dbReference type="PANTHER" id="PTHR42852:SF6">
    <property type="entry name" value="THIOL:DISULFIDE INTERCHANGE PROTEIN DSBE"/>
    <property type="match status" value="1"/>
</dbReference>
<gene>
    <name evidence="7" type="ordered locus">CFU_0780</name>
</gene>
<sequence length="174" mass="18807">MMKRNILIFVPIAILFCAIGVYFGMQRHTPAAPESVAVAALLAQEMPDASGKASALSQWKGKPLVVNFWATWCAPCVEEMPELNALQTEIAAKNIQVVGIGIDSADNIAKFADKYKISYPLYLAGTGATALLRQFGNQSGGLPFTVLIGRDGAVKKMYLGSIKFDELRKDLALL</sequence>
<dbReference type="SUPFAM" id="SSF52833">
    <property type="entry name" value="Thioredoxin-like"/>
    <property type="match status" value="1"/>
</dbReference>
<evidence type="ECO:0000259" key="6">
    <source>
        <dbReference type="PROSITE" id="PS51352"/>
    </source>
</evidence>
<dbReference type="EMBL" id="CP002745">
    <property type="protein sequence ID" value="AEK60614.1"/>
    <property type="molecule type" value="Genomic_DNA"/>
</dbReference>
<feature type="domain" description="Thioredoxin" evidence="6">
    <location>
        <begin position="35"/>
        <end position="174"/>
    </location>
</feature>
<keyword evidence="3" id="KW-1015">Disulfide bond</keyword>
<reference evidence="7 8" key="2">
    <citation type="journal article" date="2006" name="J. Microbiol. Methods">
        <title>Genomic flank-sequencing of plasposon insertion sites for rapid identification of functional genes.</title>
        <authorList>
            <person name="Leveau J.H."/>
            <person name="Gerards S."/>
            <person name="Fritsche K."/>
            <person name="Zondag G."/>
            <person name="van Veen J.A."/>
        </authorList>
    </citation>
    <scope>NUCLEOTIDE SEQUENCE [LARGE SCALE GENOMIC DNA]</scope>
    <source>
        <strain evidence="7 8">Ter331</strain>
    </source>
</reference>
<dbReference type="InterPro" id="IPR017937">
    <property type="entry name" value="Thioredoxin_CS"/>
</dbReference>
<dbReference type="AlphaFoldDB" id="G0AI31"/>
<reference evidence="8" key="6">
    <citation type="submission" date="2011-05" db="EMBL/GenBank/DDBJ databases">
        <title>Complete sequence of Collimonas fungivorans Ter331.</title>
        <authorList>
            <person name="Leveau J.H."/>
        </authorList>
    </citation>
    <scope>NUCLEOTIDE SEQUENCE [LARGE SCALE GENOMIC DNA]</scope>
    <source>
        <strain evidence="8">Ter331</strain>
    </source>
</reference>
<keyword evidence="2" id="KW-0201">Cytochrome c-type biogenesis</keyword>
<dbReference type="KEGG" id="cfu:CFU_0780"/>
<dbReference type="HOGENOM" id="CLU_042529_11_1_4"/>
<evidence type="ECO:0000256" key="2">
    <source>
        <dbReference type="ARBA" id="ARBA00022748"/>
    </source>
</evidence>
<name>G0AI31_COLFT</name>
<comment type="subcellular location">
    <subcellularLocation>
        <location evidence="1">Cell envelope</location>
    </subcellularLocation>
</comment>
<dbReference type="Pfam" id="PF08534">
    <property type="entry name" value="Redoxin"/>
    <property type="match status" value="1"/>
</dbReference>
<reference evidence="7 8" key="4">
    <citation type="journal article" date="2010" name="Environ. Microbiol.">
        <title>The bacterial genus Collimonas: mycophagy, weathering and other adaptive solutions to life in oligotrophic soil environments.</title>
        <authorList>
            <person name="Leveau J.H."/>
            <person name="Uroz S."/>
            <person name="de Boer W."/>
        </authorList>
    </citation>
    <scope>NUCLEOTIDE SEQUENCE [LARGE SCALE GENOMIC DNA]</scope>
    <source>
        <strain evidence="7 8">Ter331</strain>
    </source>
</reference>
<protein>
    <submittedName>
        <fullName evidence="7">C-type cytochrome biogenesis protein ResA (Thioredoxin)</fullName>
    </submittedName>
</protein>
<dbReference type="PROSITE" id="PS51352">
    <property type="entry name" value="THIOREDOXIN_2"/>
    <property type="match status" value="1"/>
</dbReference>
<dbReference type="InterPro" id="IPR013740">
    <property type="entry name" value="Redoxin"/>
</dbReference>
<reference evidence="7 8" key="1">
    <citation type="journal article" date="2004" name="Environ. Microbiol.">
        <title>Phylogeny-function analysis of (meta)genomic libraries: screening for expression of ribosomal RNA genes by large-insert library fluorescent in situ hybridization (LIL-FISH).</title>
        <authorList>
            <person name="Leveau J.H."/>
            <person name="Gerards S."/>
            <person name="de Boer W."/>
            <person name="van Veen J.A."/>
        </authorList>
    </citation>
    <scope>NUCLEOTIDE SEQUENCE [LARGE SCALE GENOMIC DNA]</scope>
    <source>
        <strain evidence="7 8">Ter331</strain>
    </source>
</reference>
<evidence type="ECO:0000256" key="4">
    <source>
        <dbReference type="ARBA" id="ARBA00023284"/>
    </source>
</evidence>
<dbReference type="STRING" id="1005048.CFU_0780"/>
<dbReference type="GO" id="GO:0017004">
    <property type="term" value="P:cytochrome complex assembly"/>
    <property type="evidence" value="ECO:0007669"/>
    <property type="project" value="UniProtKB-KW"/>
</dbReference>
<keyword evidence="5" id="KW-1133">Transmembrane helix</keyword>
<dbReference type="InterPro" id="IPR036249">
    <property type="entry name" value="Thioredoxin-like_sf"/>
</dbReference>
<keyword evidence="5" id="KW-0472">Membrane</keyword>
<organism evidence="7 8">
    <name type="scientific">Collimonas fungivorans (strain Ter331)</name>
    <dbReference type="NCBI Taxonomy" id="1005048"/>
    <lineage>
        <taxon>Bacteria</taxon>
        <taxon>Pseudomonadati</taxon>
        <taxon>Pseudomonadota</taxon>
        <taxon>Betaproteobacteria</taxon>
        <taxon>Burkholderiales</taxon>
        <taxon>Oxalobacteraceae</taxon>
        <taxon>Collimonas</taxon>
    </lineage>
</organism>
<evidence type="ECO:0000256" key="3">
    <source>
        <dbReference type="ARBA" id="ARBA00023157"/>
    </source>
</evidence>
<dbReference type="Gene3D" id="3.40.30.10">
    <property type="entry name" value="Glutaredoxin"/>
    <property type="match status" value="1"/>
</dbReference>
<keyword evidence="4" id="KW-0676">Redox-active center</keyword>
<evidence type="ECO:0000256" key="1">
    <source>
        <dbReference type="ARBA" id="ARBA00004196"/>
    </source>
</evidence>
<evidence type="ECO:0000313" key="8">
    <source>
        <dbReference type="Proteomes" id="UP000008392"/>
    </source>
</evidence>
<feature type="transmembrane region" description="Helical" evidence="5">
    <location>
        <begin position="6"/>
        <end position="25"/>
    </location>
</feature>
<reference evidence="7 8" key="5">
    <citation type="journal article" date="2011" name="ISME J.">
        <title>Dual transcriptional profiling of a bacterial/fungal confrontation: Collimonas fungivorans versus Aspergillus niger.</title>
        <authorList>
            <person name="Mela F."/>
            <person name="Fritsche K."/>
            <person name="de Boer W."/>
            <person name="van Veen J.A."/>
            <person name="de Graaff L.H."/>
            <person name="van den Berg M."/>
            <person name="Leveau J.H."/>
        </authorList>
    </citation>
    <scope>NUCLEOTIDE SEQUENCE [LARGE SCALE GENOMIC DNA]</scope>
    <source>
        <strain evidence="7 8">Ter331</strain>
    </source>
</reference>
<dbReference type="GO" id="GO:0030313">
    <property type="term" value="C:cell envelope"/>
    <property type="evidence" value="ECO:0007669"/>
    <property type="project" value="UniProtKB-SubCell"/>
</dbReference>
<dbReference type="PANTHER" id="PTHR42852">
    <property type="entry name" value="THIOL:DISULFIDE INTERCHANGE PROTEIN DSBE"/>
    <property type="match status" value="1"/>
</dbReference>
<reference evidence="7 8" key="3">
    <citation type="journal article" date="2008" name="FEMS Microbiol. Ecol.">
        <title>Identification and characterization of genes underlying chitinolysis in Collimonas fungivorans Ter331.</title>
        <authorList>
            <person name="Fritsche K."/>
            <person name="de Boer W."/>
            <person name="Gerards S."/>
            <person name="van den Berg M."/>
            <person name="van Veen J.A."/>
            <person name="Leveau J.H."/>
        </authorList>
    </citation>
    <scope>NUCLEOTIDE SEQUENCE [LARGE SCALE GENOMIC DNA]</scope>
    <source>
        <strain evidence="7 8">Ter331</strain>
    </source>
</reference>
<evidence type="ECO:0000256" key="5">
    <source>
        <dbReference type="SAM" id="Phobius"/>
    </source>
</evidence>
<dbReference type="Proteomes" id="UP000008392">
    <property type="component" value="Chromosome"/>
</dbReference>
<dbReference type="CDD" id="cd02966">
    <property type="entry name" value="TlpA_like_family"/>
    <property type="match status" value="1"/>
</dbReference>
<dbReference type="GO" id="GO:0015036">
    <property type="term" value="F:disulfide oxidoreductase activity"/>
    <property type="evidence" value="ECO:0007669"/>
    <property type="project" value="UniProtKB-ARBA"/>
</dbReference>
<dbReference type="InterPro" id="IPR050553">
    <property type="entry name" value="Thioredoxin_ResA/DsbE_sf"/>
</dbReference>
<keyword evidence="8" id="KW-1185">Reference proteome</keyword>
<keyword evidence="5" id="KW-0812">Transmembrane</keyword>
<accession>G0AI31</accession>
<proteinExistence type="predicted"/>
<dbReference type="eggNOG" id="COG0526">
    <property type="taxonomic scope" value="Bacteria"/>
</dbReference>